<keyword evidence="4" id="KW-1185">Reference proteome</keyword>
<evidence type="ECO:0000259" key="2">
    <source>
        <dbReference type="Pfam" id="PF14644"/>
    </source>
</evidence>
<dbReference type="OrthoDB" id="433464at2759"/>
<dbReference type="InterPro" id="IPR027914">
    <property type="entry name" value="DUF4456"/>
</dbReference>
<proteinExistence type="predicted"/>
<organism evidence="3 4">
    <name type="scientific">Symbiodinium natans</name>
    <dbReference type="NCBI Taxonomy" id="878477"/>
    <lineage>
        <taxon>Eukaryota</taxon>
        <taxon>Sar</taxon>
        <taxon>Alveolata</taxon>
        <taxon>Dinophyceae</taxon>
        <taxon>Suessiales</taxon>
        <taxon>Symbiodiniaceae</taxon>
        <taxon>Symbiodinium</taxon>
    </lineage>
</organism>
<reference evidence="3" key="1">
    <citation type="submission" date="2021-02" db="EMBL/GenBank/DDBJ databases">
        <authorList>
            <person name="Dougan E. K."/>
            <person name="Rhodes N."/>
            <person name="Thang M."/>
            <person name="Chan C."/>
        </authorList>
    </citation>
    <scope>NUCLEOTIDE SEQUENCE</scope>
</reference>
<name>A0A812SYP9_9DINO</name>
<feature type="domain" description="DUF4456" evidence="2">
    <location>
        <begin position="34"/>
        <end position="138"/>
    </location>
</feature>
<evidence type="ECO:0000256" key="1">
    <source>
        <dbReference type="SAM" id="MobiDB-lite"/>
    </source>
</evidence>
<dbReference type="AlphaFoldDB" id="A0A812SYP9"/>
<evidence type="ECO:0000313" key="4">
    <source>
        <dbReference type="Proteomes" id="UP000604046"/>
    </source>
</evidence>
<sequence>MLCAFERSLRLLSLGEKLFSELTQRALAELAKTTRDAHERPGLNPRLADANKEVELQELVEAEAQRHADALQTCKEDRERMAATLRDACASFVGRLTNVAEVSMRLLDLLPLHSHFGALPGDEKVEPPRMSIKRRLRRLNAEEEKPPEPVPKAAAKGKAEPKAAAAPVAEEPKPGLPERQWVGLPKYELRALLCGGGWPTDPVLMDDEILDENKVQELTEPMKSFRSPVHRSIVDCRLQYYERYKKQFSAEVSRWHAEMSAREAKEEAGEKNWQSMIRQLRGE</sequence>
<feature type="region of interest" description="Disordered" evidence="1">
    <location>
        <begin position="263"/>
        <end position="283"/>
    </location>
</feature>
<dbReference type="Proteomes" id="UP000604046">
    <property type="component" value="Unassembled WGS sequence"/>
</dbReference>
<dbReference type="EMBL" id="CAJNDS010002496">
    <property type="protein sequence ID" value="CAE7498824.1"/>
    <property type="molecule type" value="Genomic_DNA"/>
</dbReference>
<gene>
    <name evidence="3" type="ORF">SNAT2548_LOCUS27941</name>
</gene>
<protein>
    <recommendedName>
        <fullName evidence="2">DUF4456 domain-containing protein</fullName>
    </recommendedName>
</protein>
<feature type="region of interest" description="Disordered" evidence="1">
    <location>
        <begin position="137"/>
        <end position="177"/>
    </location>
</feature>
<comment type="caution">
    <text evidence="3">The sequence shown here is derived from an EMBL/GenBank/DDBJ whole genome shotgun (WGS) entry which is preliminary data.</text>
</comment>
<dbReference type="Pfam" id="PF14644">
    <property type="entry name" value="DUF4456"/>
    <property type="match status" value="1"/>
</dbReference>
<feature type="compositionally biased region" description="Low complexity" evidence="1">
    <location>
        <begin position="151"/>
        <end position="169"/>
    </location>
</feature>
<accession>A0A812SYP9</accession>
<evidence type="ECO:0000313" key="3">
    <source>
        <dbReference type="EMBL" id="CAE7498824.1"/>
    </source>
</evidence>